<dbReference type="InterPro" id="IPR027434">
    <property type="entry name" value="Homing_endonucl"/>
</dbReference>
<keyword evidence="2" id="KW-0378">Hydrolase</keyword>
<keyword evidence="2" id="KW-0540">Nuclease</keyword>
<keyword evidence="2" id="KW-0150">Chloroplast</keyword>
<feature type="domain" description="Homing endonuclease LAGLIDADG" evidence="1">
    <location>
        <begin position="23"/>
        <end position="92"/>
    </location>
</feature>
<name>A0A0S2LNZ6_9CHLO</name>
<evidence type="ECO:0000313" key="2">
    <source>
        <dbReference type="EMBL" id="ALO62922.1"/>
    </source>
</evidence>
<dbReference type="GO" id="GO:0004519">
    <property type="term" value="F:endonuclease activity"/>
    <property type="evidence" value="ECO:0007669"/>
    <property type="project" value="UniProtKB-KW"/>
</dbReference>
<dbReference type="Pfam" id="PF00961">
    <property type="entry name" value="LAGLIDADG_1"/>
    <property type="match status" value="2"/>
</dbReference>
<geneLocation type="chloroplast" evidence="2"/>
<dbReference type="PANTHER" id="PTHR37520:SF1">
    <property type="entry name" value="INTRON-ENCODED DNA ENDONUCLEASE AI2A-RELATED"/>
    <property type="match status" value="1"/>
</dbReference>
<dbReference type="SUPFAM" id="SSF55608">
    <property type="entry name" value="Homing endonucleases"/>
    <property type="match status" value="2"/>
</dbReference>
<sequence>MINNEMMYNIAMESNNEKWSQWLAGLTDGDGCFYINKKEKTVSFEITTHILDIRVLYNIKNKLKAGNLTLRSNSQSVRYRVKQKKVIFEIVKRVNGKLHDKYRIKQLKQVCELLNLPYINPPLILGKNNAYLSGLIDSNGTLTISVSKSSAENSQKSGVEGRKIRLINSKGYNQITFKITSVDLKKLNVIKDSYGFGSIYIEKVDPRNRNPKDQYHWIIRSFVDFQCIYEYLKINPLKSTKMHRIRLSLLYFKYKDLGYHLKPLGSIERKIWSKFCTSWFKYSF</sequence>
<feature type="domain" description="Homing endonuclease LAGLIDADG" evidence="1">
    <location>
        <begin position="132"/>
        <end position="243"/>
    </location>
</feature>
<evidence type="ECO:0000259" key="1">
    <source>
        <dbReference type="Pfam" id="PF00961"/>
    </source>
</evidence>
<organism evidence="2">
    <name type="scientific">Jenufa perforata</name>
    <dbReference type="NCBI Taxonomy" id="993091"/>
    <lineage>
        <taxon>Eukaryota</taxon>
        <taxon>Viridiplantae</taxon>
        <taxon>Chlorophyta</taxon>
        <taxon>core chlorophytes</taxon>
        <taxon>Chlorophyceae</taxon>
        <taxon>Jenufa</taxon>
    </lineage>
</organism>
<dbReference type="GeneID" id="26378465"/>
<dbReference type="AlphaFoldDB" id="A0A0S2LNZ6"/>
<accession>A0A0S2LNZ6</accession>
<keyword evidence="2" id="KW-0934">Plastid</keyword>
<dbReference type="Gene3D" id="3.10.28.10">
    <property type="entry name" value="Homing endonucleases"/>
    <property type="match status" value="2"/>
</dbReference>
<dbReference type="RefSeq" id="YP_009184797.1">
    <property type="nucleotide sequence ID" value="NC_028581.1"/>
</dbReference>
<keyword evidence="2" id="KW-0255">Endonuclease</keyword>
<protein>
    <submittedName>
        <fullName evidence="2">Putative LAGLIDADG homing endonuclease</fullName>
    </submittedName>
</protein>
<dbReference type="PANTHER" id="PTHR37520">
    <property type="entry name" value="INTRON-ENCODED DNA ENDONUCLEASE AI2A-RELATED"/>
    <property type="match status" value="1"/>
</dbReference>
<dbReference type="InterPro" id="IPR004860">
    <property type="entry name" value="LAGLIDADG_dom"/>
</dbReference>
<proteinExistence type="predicted"/>
<reference evidence="2" key="1">
    <citation type="journal article" date="2015" name="BMC Evol. Biol.">
        <title>Chloroplast phylogenomic analysis of chlorophyte green algae identifies a novel lineage sister to the Sphaeropleales (Chlorophyceae).</title>
        <authorList>
            <person name="Lemieux C."/>
            <person name="Vincent A.T."/>
            <person name="Labarre A."/>
            <person name="Otis C."/>
            <person name="Turmel M."/>
        </authorList>
    </citation>
    <scope>NUCLEOTIDE SEQUENCE</scope>
</reference>
<dbReference type="EMBL" id="KT625413">
    <property type="protein sequence ID" value="ALO62922.1"/>
    <property type="molecule type" value="Genomic_DNA"/>
</dbReference>
<gene>
    <name evidence="2" type="primary">orf284</name>
</gene>